<name>A0A1F6MB18_9BACT</name>
<feature type="transmembrane region" description="Helical" evidence="1">
    <location>
        <begin position="176"/>
        <end position="197"/>
    </location>
</feature>
<comment type="caution">
    <text evidence="2">The sequence shown here is derived from an EMBL/GenBank/DDBJ whole genome shotgun (WGS) entry which is preliminary data.</text>
</comment>
<keyword evidence="1" id="KW-0812">Transmembrane</keyword>
<dbReference type="EMBL" id="MFQA01000031">
    <property type="protein sequence ID" value="OGH68770.1"/>
    <property type="molecule type" value="Genomic_DNA"/>
</dbReference>
<evidence type="ECO:0008006" key="4">
    <source>
        <dbReference type="Google" id="ProtNLM"/>
    </source>
</evidence>
<keyword evidence="1" id="KW-0472">Membrane</keyword>
<accession>A0A1F6MB18</accession>
<gene>
    <name evidence="2" type="ORF">A3D53_03750</name>
</gene>
<dbReference type="AlphaFoldDB" id="A0A1F6MB18"/>
<dbReference type="Proteomes" id="UP000176413">
    <property type="component" value="Unassembled WGS sequence"/>
</dbReference>
<protein>
    <recommendedName>
        <fullName evidence="4">Polysaccharide chain length determinant N-terminal domain-containing protein</fullName>
    </recommendedName>
</protein>
<feature type="transmembrane region" description="Helical" evidence="1">
    <location>
        <begin position="12"/>
        <end position="32"/>
    </location>
</feature>
<keyword evidence="1" id="KW-1133">Transmembrane helix</keyword>
<evidence type="ECO:0000256" key="1">
    <source>
        <dbReference type="SAM" id="Phobius"/>
    </source>
</evidence>
<evidence type="ECO:0000313" key="3">
    <source>
        <dbReference type="Proteomes" id="UP000176413"/>
    </source>
</evidence>
<reference evidence="2 3" key="1">
    <citation type="journal article" date="2016" name="Nat. Commun.">
        <title>Thousands of microbial genomes shed light on interconnected biogeochemical processes in an aquifer system.</title>
        <authorList>
            <person name="Anantharaman K."/>
            <person name="Brown C.T."/>
            <person name="Hug L.A."/>
            <person name="Sharon I."/>
            <person name="Castelle C.J."/>
            <person name="Probst A.J."/>
            <person name="Thomas B.C."/>
            <person name="Singh A."/>
            <person name="Wilkins M.J."/>
            <person name="Karaoz U."/>
            <person name="Brodie E.L."/>
            <person name="Williams K.H."/>
            <person name="Hubbard S.S."/>
            <person name="Banfield J.F."/>
        </authorList>
    </citation>
    <scope>NUCLEOTIDE SEQUENCE [LARGE SCALE GENOMIC DNA]</scope>
</reference>
<proteinExistence type="predicted"/>
<evidence type="ECO:0000313" key="2">
    <source>
        <dbReference type="EMBL" id="OGH68770.1"/>
    </source>
</evidence>
<sequence>MFELWQFIRESFRYILGGAIGGVIFLNGLSLLNPIQYKAESQVLLITRDRTGVDPYTQAKSAERFGDNLARVMQTSDFFNKVISSTVFSFNKEYWTALDAHEQRERWGKNVQSEIIYNSSLLRITAYADSKDEAVRLLNAITHTATSRGWEYIGGDVTLKQVDDPIVSRFPARPRFVVNTLAGLLGGAGAVFFWLWYRREKTPV</sequence>
<organism evidence="2 3">
    <name type="scientific">Candidatus Magasanikbacteria bacterium RIFCSPHIGHO2_02_FULL_45_10</name>
    <dbReference type="NCBI Taxonomy" id="1798679"/>
    <lineage>
        <taxon>Bacteria</taxon>
        <taxon>Candidatus Magasanikiibacteriota</taxon>
    </lineage>
</organism>